<reference evidence="2 3" key="1">
    <citation type="submission" date="2012-06" db="EMBL/GenBank/DDBJ databases">
        <title>The complete genome of Aequorivita sublithincola DSM 14238.</title>
        <authorList>
            <consortium name="US DOE Joint Genome Institute (JGI-PGF)"/>
            <person name="Lucas S."/>
            <person name="Copeland A."/>
            <person name="Lapidus A."/>
            <person name="Goodwin L."/>
            <person name="Pitluck S."/>
            <person name="Peters L."/>
            <person name="Munk A.C.C."/>
            <person name="Kyrpides N."/>
            <person name="Mavromatis K."/>
            <person name="Pagani I."/>
            <person name="Ivanova N."/>
            <person name="Ovchinnikova G."/>
            <person name="Zeytun A."/>
            <person name="Detter J.C."/>
            <person name="Han C."/>
            <person name="Land M."/>
            <person name="Hauser L."/>
            <person name="Markowitz V."/>
            <person name="Cheng J.-F."/>
            <person name="Hugenholtz P."/>
            <person name="Woyke T."/>
            <person name="Wu D."/>
            <person name="Tindall B."/>
            <person name="Faehnrich R."/>
            <person name="Brambilla E."/>
            <person name="Klenk H.-P."/>
            <person name="Eisen J.A."/>
        </authorList>
    </citation>
    <scope>NUCLEOTIDE SEQUENCE [LARGE SCALE GENOMIC DNA]</scope>
    <source>
        <strain evidence="3">DSM 14238 / LMG 21431 / ACAM 643 / 9-3</strain>
    </source>
</reference>
<dbReference type="SUPFAM" id="SSF47027">
    <property type="entry name" value="Acyl-CoA binding protein"/>
    <property type="match status" value="1"/>
</dbReference>
<feature type="domain" description="ACB" evidence="1">
    <location>
        <begin position="6"/>
        <end position="88"/>
    </location>
</feature>
<dbReference type="PROSITE" id="PS51228">
    <property type="entry name" value="ACB_2"/>
    <property type="match status" value="1"/>
</dbReference>
<proteinExistence type="predicted"/>
<dbReference type="RefSeq" id="WP_014781215.1">
    <property type="nucleotide sequence ID" value="NC_018013.1"/>
</dbReference>
<dbReference type="EMBL" id="CP003280">
    <property type="protein sequence ID" value="AFL79957.1"/>
    <property type="molecule type" value="Genomic_DNA"/>
</dbReference>
<dbReference type="Proteomes" id="UP000006049">
    <property type="component" value="Chromosome"/>
</dbReference>
<dbReference type="Pfam" id="PF00887">
    <property type="entry name" value="ACBP"/>
    <property type="match status" value="1"/>
</dbReference>
<dbReference type="OrthoDB" id="981216at2"/>
<dbReference type="InterPro" id="IPR000582">
    <property type="entry name" value="Acyl-CoA-binding_protein"/>
</dbReference>
<accession>I3YSI9</accession>
<dbReference type="GO" id="GO:0000062">
    <property type="term" value="F:fatty-acyl-CoA binding"/>
    <property type="evidence" value="ECO:0007669"/>
    <property type="project" value="InterPro"/>
</dbReference>
<dbReference type="HOGENOM" id="CLU_118853_5_0_10"/>
<keyword evidence="3" id="KW-1185">Reference proteome</keyword>
<evidence type="ECO:0000259" key="1">
    <source>
        <dbReference type="PROSITE" id="PS51228"/>
    </source>
</evidence>
<evidence type="ECO:0000313" key="2">
    <source>
        <dbReference type="EMBL" id="AFL79957.1"/>
    </source>
</evidence>
<dbReference type="AlphaFoldDB" id="I3YSI9"/>
<sequence length="88" mass="10086">MTSEELDIAFQNAVKSINEHTEPFPADVLLRLYAYFKRATNADHTRAGGKPHISAFKTNALFQTRGLTSDEAKQLYIESVTQYFLYRK</sequence>
<dbReference type="Gene3D" id="1.20.80.10">
    <property type="match status" value="1"/>
</dbReference>
<dbReference type="eggNOG" id="COG4281">
    <property type="taxonomic scope" value="Bacteria"/>
</dbReference>
<gene>
    <name evidence="2" type="ordered locus">Aeqsu_0445</name>
</gene>
<protein>
    <submittedName>
        <fullName evidence="2">Acyl-CoA-binding protein</fullName>
    </submittedName>
</protein>
<dbReference type="InterPro" id="IPR035984">
    <property type="entry name" value="Acyl-CoA-binding_sf"/>
</dbReference>
<dbReference type="InterPro" id="IPR014352">
    <property type="entry name" value="FERM/acyl-CoA-bd_prot_sf"/>
</dbReference>
<dbReference type="KEGG" id="asl:Aeqsu_0445"/>
<name>I3YSI9_AEQSU</name>
<evidence type="ECO:0000313" key="3">
    <source>
        <dbReference type="Proteomes" id="UP000006049"/>
    </source>
</evidence>
<dbReference type="STRING" id="746697.Aeqsu_0445"/>
<organism evidence="2 3">
    <name type="scientific">Aequorivita sublithincola (strain DSM 14238 / LMG 21431 / ACAM 643 / 9-3)</name>
    <dbReference type="NCBI Taxonomy" id="746697"/>
    <lineage>
        <taxon>Bacteria</taxon>
        <taxon>Pseudomonadati</taxon>
        <taxon>Bacteroidota</taxon>
        <taxon>Flavobacteriia</taxon>
        <taxon>Flavobacteriales</taxon>
        <taxon>Flavobacteriaceae</taxon>
        <taxon>Aequorivita</taxon>
    </lineage>
</organism>